<feature type="transmembrane region" description="Helical" evidence="8">
    <location>
        <begin position="219"/>
        <end position="238"/>
    </location>
</feature>
<feature type="transmembrane region" description="Helical" evidence="8">
    <location>
        <begin position="178"/>
        <end position="198"/>
    </location>
</feature>
<comment type="caution">
    <text evidence="9">The sequence shown here is derived from an EMBL/GenBank/DDBJ whole genome shotgun (WGS) entry which is preliminary data.</text>
</comment>
<evidence type="ECO:0000256" key="1">
    <source>
        <dbReference type="ARBA" id="ARBA00004141"/>
    </source>
</evidence>
<dbReference type="RefSeq" id="WP_022636337.1">
    <property type="nucleotide sequence ID" value="NZ_ASJR01000006.1"/>
</dbReference>
<feature type="transmembrane region" description="Helical" evidence="8">
    <location>
        <begin position="82"/>
        <end position="101"/>
    </location>
</feature>
<dbReference type="GO" id="GO:0016020">
    <property type="term" value="C:membrane"/>
    <property type="evidence" value="ECO:0007669"/>
    <property type="project" value="UniProtKB-SubCell"/>
</dbReference>
<feature type="transmembrane region" description="Helical" evidence="8">
    <location>
        <begin position="107"/>
        <end position="132"/>
    </location>
</feature>
<accession>U7D945</accession>
<comment type="subcellular location">
    <subcellularLocation>
        <location evidence="1">Membrane</location>
        <topology evidence="1">Multi-pass membrane protein</topology>
    </subcellularLocation>
</comment>
<feature type="transmembrane region" description="Helical" evidence="8">
    <location>
        <begin position="244"/>
        <end position="264"/>
    </location>
</feature>
<gene>
    <name evidence="9" type="ORF">CALK_0827</name>
</gene>
<dbReference type="PANTHER" id="PTHR43009:SF7">
    <property type="entry name" value="HOMOGENTISATE GERANYLGERANYLTRANSFERASE, CHLOROPLASTIC"/>
    <property type="match status" value="1"/>
</dbReference>
<dbReference type="PANTHER" id="PTHR43009">
    <property type="entry name" value="HOMOGENTISATE SOLANESYLTRANSFERASE, CHLOROPLASTIC"/>
    <property type="match status" value="1"/>
</dbReference>
<evidence type="ECO:0000313" key="10">
    <source>
        <dbReference type="Proteomes" id="UP000017148"/>
    </source>
</evidence>
<evidence type="ECO:0000256" key="4">
    <source>
        <dbReference type="ARBA" id="ARBA00022679"/>
    </source>
</evidence>
<dbReference type="Pfam" id="PF01040">
    <property type="entry name" value="UbiA"/>
    <property type="match status" value="1"/>
</dbReference>
<protein>
    <submittedName>
        <fullName evidence="9">UbiA prenyltransferase</fullName>
    </submittedName>
</protein>
<keyword evidence="6 8" id="KW-1133">Transmembrane helix</keyword>
<evidence type="ECO:0000313" key="9">
    <source>
        <dbReference type="EMBL" id="ERP32106.1"/>
    </source>
</evidence>
<dbReference type="Gene3D" id="1.10.357.140">
    <property type="entry name" value="UbiA prenyltransferase"/>
    <property type="match status" value="1"/>
</dbReference>
<dbReference type="Proteomes" id="UP000017148">
    <property type="component" value="Unassembled WGS sequence"/>
</dbReference>
<keyword evidence="5 8" id="KW-0812">Transmembrane</keyword>
<name>U7D945_9BACT</name>
<comment type="similarity">
    <text evidence="2">Belongs to the UbiA prenyltransferase family.</text>
</comment>
<dbReference type="OrthoDB" id="419081at2"/>
<evidence type="ECO:0000256" key="6">
    <source>
        <dbReference type="ARBA" id="ARBA00022989"/>
    </source>
</evidence>
<feature type="transmembrane region" description="Helical" evidence="8">
    <location>
        <begin position="50"/>
        <end position="70"/>
    </location>
</feature>
<dbReference type="InterPro" id="IPR044878">
    <property type="entry name" value="UbiA_sf"/>
</dbReference>
<evidence type="ECO:0000256" key="8">
    <source>
        <dbReference type="SAM" id="Phobius"/>
    </source>
</evidence>
<feature type="transmembrane region" description="Helical" evidence="8">
    <location>
        <begin position="276"/>
        <end position="299"/>
    </location>
</feature>
<reference evidence="9 10" key="1">
    <citation type="journal article" date="2013" name="Environ. Microbiol.">
        <title>Genome analysis of Chitinivibrio alkaliphilus gen. nov., sp. nov., a novel extremely haloalkaliphilic anaerobic chitinolytic bacterium from the candidate phylum Termite Group 3.</title>
        <authorList>
            <person name="Sorokin D.Y."/>
            <person name="Gumerov V.M."/>
            <person name="Rakitin A.L."/>
            <person name="Beletsky A.V."/>
            <person name="Damste J.S."/>
            <person name="Muyzer G."/>
            <person name="Mardanov A.V."/>
            <person name="Ravin N.V."/>
        </authorList>
    </citation>
    <scope>NUCLEOTIDE SEQUENCE [LARGE SCALE GENOMIC DNA]</scope>
    <source>
        <strain evidence="9 10">ACht1</strain>
    </source>
</reference>
<evidence type="ECO:0000256" key="5">
    <source>
        <dbReference type="ARBA" id="ARBA00022692"/>
    </source>
</evidence>
<feature type="transmembrane region" description="Helical" evidence="8">
    <location>
        <begin position="144"/>
        <end position="166"/>
    </location>
</feature>
<dbReference type="AlphaFoldDB" id="U7D945"/>
<keyword evidence="3" id="KW-1003">Cell membrane</keyword>
<dbReference type="EMBL" id="ASJR01000006">
    <property type="protein sequence ID" value="ERP32106.1"/>
    <property type="molecule type" value="Genomic_DNA"/>
</dbReference>
<evidence type="ECO:0000256" key="7">
    <source>
        <dbReference type="ARBA" id="ARBA00023136"/>
    </source>
</evidence>
<keyword evidence="7 8" id="KW-0472">Membrane</keyword>
<dbReference type="eggNOG" id="COG0382">
    <property type="taxonomic scope" value="Bacteria"/>
</dbReference>
<proteinExistence type="inferred from homology"/>
<keyword evidence="4 9" id="KW-0808">Transferase</keyword>
<dbReference type="CDD" id="cd13956">
    <property type="entry name" value="PT_UbiA"/>
    <property type="match status" value="1"/>
</dbReference>
<organism evidence="9 10">
    <name type="scientific">Chitinivibrio alkaliphilus ACht1</name>
    <dbReference type="NCBI Taxonomy" id="1313304"/>
    <lineage>
        <taxon>Bacteria</taxon>
        <taxon>Pseudomonadati</taxon>
        <taxon>Fibrobacterota</taxon>
        <taxon>Chitinivibrionia</taxon>
        <taxon>Chitinivibrionales</taxon>
        <taxon>Chitinivibrionaceae</taxon>
        <taxon>Chitinivibrio</taxon>
    </lineage>
</organism>
<evidence type="ECO:0000256" key="2">
    <source>
        <dbReference type="ARBA" id="ARBA00005985"/>
    </source>
</evidence>
<sequence length="320" mass="35578">MKLFCTRFADIFFLLRPVLLIPVWAVLFLAAITGAPLPLFSGIREITPEFWYLFFSFSAVAAAIFVLNQIRDIEGDRENNKLFLLPHGHISLFTAWVVLLVSTGISLLVSALFVGSFAMGCIFFCLLLGYAYNMPPFSLKDRPVGGLVANFLGHGILTYYIGWYGMQYGEFDSVLMGFVYAIPAGFANAAVYAVSTIVDMDGDARAGKTTLAVKYGERSTVWVGFSLVLCSFGTSFLLPHNAVVMIATAGVSVLVFISLLIRYSRQRVFSAFRWPVAFLSICITLYIPFYALLVAGVVLCSRVYYKHRFSLCYPAFGRER</sequence>
<dbReference type="STRING" id="1313304.CALK_0827"/>
<keyword evidence="10" id="KW-1185">Reference proteome</keyword>
<dbReference type="InterPro" id="IPR000537">
    <property type="entry name" value="UbiA_prenyltransferase"/>
</dbReference>
<dbReference type="GO" id="GO:0016765">
    <property type="term" value="F:transferase activity, transferring alkyl or aryl (other than methyl) groups"/>
    <property type="evidence" value="ECO:0007669"/>
    <property type="project" value="InterPro"/>
</dbReference>
<evidence type="ECO:0000256" key="3">
    <source>
        <dbReference type="ARBA" id="ARBA00022475"/>
    </source>
</evidence>